<accession>A0ABX3MF27</accession>
<organism evidence="2 3">
    <name type="scientific">Xanthomonas axonopodis pv. cajani</name>
    <dbReference type="NCBI Taxonomy" id="487827"/>
    <lineage>
        <taxon>Bacteria</taxon>
        <taxon>Pseudomonadati</taxon>
        <taxon>Pseudomonadota</taxon>
        <taxon>Gammaproteobacteria</taxon>
        <taxon>Lysobacterales</taxon>
        <taxon>Lysobacteraceae</taxon>
        <taxon>Xanthomonas</taxon>
    </lineage>
</organism>
<feature type="compositionally biased region" description="Polar residues" evidence="1">
    <location>
        <begin position="363"/>
        <end position="373"/>
    </location>
</feature>
<keyword evidence="3" id="KW-1185">Reference proteome</keyword>
<dbReference type="EMBL" id="LOKQ01000057">
    <property type="protein sequence ID" value="OOX20828.1"/>
    <property type="molecule type" value="Genomic_DNA"/>
</dbReference>
<dbReference type="Proteomes" id="UP000191089">
    <property type="component" value="Unassembled WGS sequence"/>
</dbReference>
<evidence type="ECO:0000256" key="1">
    <source>
        <dbReference type="SAM" id="MobiDB-lite"/>
    </source>
</evidence>
<evidence type="ECO:0000313" key="3">
    <source>
        <dbReference type="Proteomes" id="UP000191089"/>
    </source>
</evidence>
<comment type="caution">
    <text evidence="2">The sequence shown here is derived from an EMBL/GenBank/DDBJ whole genome shotgun (WGS) entry which is preliminary data.</text>
</comment>
<feature type="region of interest" description="Disordered" evidence="1">
    <location>
        <begin position="358"/>
        <end position="380"/>
    </location>
</feature>
<gene>
    <name evidence="2" type="ORF">Xcaj_03390</name>
</gene>
<proteinExistence type="predicted"/>
<evidence type="ECO:0000313" key="2">
    <source>
        <dbReference type="EMBL" id="OOX20828.1"/>
    </source>
</evidence>
<sequence length="380" mass="42034">MATFQVAVKDFIASAHFEGNDEETTTGALLGAIAATAPWAFKAFDQEPDFNWIRYAKSGNSRTTEPSSGADFALVLRVTKSLCRIALFQAKRANKDGSFSVHQISPVREAEGKIPEPQFLRLTDYAHGLLDAVKGLATTAKTLHWVHYLSYERAAIIATPLSDLQDISKHYLASRDTAAKNYQQLLKKLKKNTTNTDVLRMTTQSNFDAQDKNDLDAEEAEDDLVGRAPTSYDKASLARKAWKSIKPGNVNRKKDATHLISLLTLGSSESLLTAPGWINVQSRTLGKKFIKILSKDLDVYVARISGKPELDPTFGGFMNSEMKAYQERRTKISREIDEATENNISAITLRFKRQQIADISPDCTPTTDSTGKPSMSGPRP</sequence>
<reference evidence="2 3" key="1">
    <citation type="submission" date="2015-12" db="EMBL/GenBank/DDBJ databases">
        <authorList>
            <person name="Bansal K."/>
            <person name="Midha S."/>
            <person name="Patil P.B."/>
        </authorList>
    </citation>
    <scope>NUCLEOTIDE SEQUENCE [LARGE SCALE GENOMIC DNA]</scope>
    <source>
        <strain evidence="2 3">LMG558</strain>
    </source>
</reference>
<protein>
    <submittedName>
        <fullName evidence="2">Uncharacterized protein</fullName>
    </submittedName>
</protein>
<name>A0ABX3MF27_9XANT</name>